<dbReference type="InterPro" id="IPR029058">
    <property type="entry name" value="AB_hydrolase_fold"/>
</dbReference>
<dbReference type="EMBL" id="FOZK01000002">
    <property type="protein sequence ID" value="SFR99351.1"/>
    <property type="molecule type" value="Genomic_DNA"/>
</dbReference>
<dbReference type="AlphaFoldDB" id="A0A1I6L780"/>
<gene>
    <name evidence="2" type="ORF">SAMN05216559_2193</name>
</gene>
<evidence type="ECO:0000313" key="2">
    <source>
        <dbReference type="EMBL" id="SFR99351.1"/>
    </source>
</evidence>
<keyword evidence="3" id="KW-1185">Reference proteome</keyword>
<dbReference type="Pfam" id="PF12697">
    <property type="entry name" value="Abhydrolase_6"/>
    <property type="match status" value="1"/>
</dbReference>
<protein>
    <recommendedName>
        <fullName evidence="1">AB hydrolase-1 domain-containing protein</fullName>
    </recommendedName>
</protein>
<evidence type="ECO:0000313" key="3">
    <source>
        <dbReference type="Proteomes" id="UP000199062"/>
    </source>
</evidence>
<name>A0A1I6L780_9EURY</name>
<accession>A0A1I6L780</accession>
<evidence type="ECO:0000259" key="1">
    <source>
        <dbReference type="Pfam" id="PF12697"/>
    </source>
</evidence>
<feature type="domain" description="AB hydrolase-1" evidence="1">
    <location>
        <begin position="52"/>
        <end position="232"/>
    </location>
</feature>
<dbReference type="InterPro" id="IPR000073">
    <property type="entry name" value="AB_hydrolase_1"/>
</dbReference>
<dbReference type="Proteomes" id="UP000199062">
    <property type="component" value="Unassembled WGS sequence"/>
</dbReference>
<proteinExistence type="predicted"/>
<dbReference type="STRING" id="767519.SAMN05216559_2193"/>
<organism evidence="2 3">
    <name type="scientific">Halomicrobium zhouii</name>
    <dbReference type="NCBI Taxonomy" id="767519"/>
    <lineage>
        <taxon>Archaea</taxon>
        <taxon>Methanobacteriati</taxon>
        <taxon>Methanobacteriota</taxon>
        <taxon>Stenosarchaea group</taxon>
        <taxon>Halobacteria</taxon>
        <taxon>Halobacteriales</taxon>
        <taxon>Haloarculaceae</taxon>
        <taxon>Halomicrobium</taxon>
    </lineage>
</organism>
<reference evidence="2 3" key="1">
    <citation type="submission" date="2016-10" db="EMBL/GenBank/DDBJ databases">
        <authorList>
            <person name="de Groot N.N."/>
        </authorList>
    </citation>
    <scope>NUCLEOTIDE SEQUENCE [LARGE SCALE GENOMIC DNA]</scope>
    <source>
        <strain evidence="2 3">CGMCC 1.10457</strain>
    </source>
</reference>
<dbReference type="Gene3D" id="3.40.50.1820">
    <property type="entry name" value="alpha/beta hydrolase"/>
    <property type="match status" value="1"/>
</dbReference>
<sequence>MEFDVFGSADAAADAGGDAVVDGESDTSDGAAERDCLFVLGWGNRPDHEPVRWLIDRLVADGWRVHTAALPVHVTNVRHEWVAPVERYAADLDEFALLGHSAGGLTAAHARVSGATTRTYLSPWWGYPPATSGPLPSLLAKIPADAKVLPSGMAGPHLLGEYATERQVAATPDRVSPRFLRATREAHDRLPAIDDDAVVFCSLSDRVVSTRAIGDRVDSDHVVLYDGGHELFSSVSRDDHLETLLGVLGQGPDALD</sequence>
<dbReference type="RefSeq" id="WP_245778648.1">
    <property type="nucleotide sequence ID" value="NZ_FOZK01000002.1"/>
</dbReference>
<dbReference type="SUPFAM" id="SSF53474">
    <property type="entry name" value="alpha/beta-Hydrolases"/>
    <property type="match status" value="1"/>
</dbReference>